<dbReference type="EMBL" id="JAEEGA010000002">
    <property type="protein sequence ID" value="MBP1039994.1"/>
    <property type="molecule type" value="Genomic_DNA"/>
</dbReference>
<dbReference type="Proteomes" id="UP000674938">
    <property type="component" value="Unassembled WGS sequence"/>
</dbReference>
<accession>A0A940P203</accession>
<name>A0A940P203_9ENTE</name>
<gene>
    <name evidence="1" type="ORF">I6N95_03110</name>
</gene>
<reference evidence="1" key="1">
    <citation type="submission" date="2020-12" db="EMBL/GenBank/DDBJ databases">
        <title>Vagococcus allomyrinae sp. nov. and Enterococcus lavae sp. nov., isolated from the larvae of Allomyrina dichotoma.</title>
        <authorList>
            <person name="Lee S.D."/>
        </authorList>
    </citation>
    <scope>NUCLEOTIDE SEQUENCE</scope>
    <source>
        <strain evidence="1">BWB3-3</strain>
    </source>
</reference>
<organism evidence="1 2">
    <name type="scientific">Vagococcus allomyrinae</name>
    <dbReference type="NCBI Taxonomy" id="2794353"/>
    <lineage>
        <taxon>Bacteria</taxon>
        <taxon>Bacillati</taxon>
        <taxon>Bacillota</taxon>
        <taxon>Bacilli</taxon>
        <taxon>Lactobacillales</taxon>
        <taxon>Enterococcaceae</taxon>
        <taxon>Vagococcus</taxon>
    </lineage>
</organism>
<dbReference type="RefSeq" id="WP_209524894.1">
    <property type="nucleotide sequence ID" value="NZ_JAEEGA010000002.1"/>
</dbReference>
<evidence type="ECO:0000313" key="1">
    <source>
        <dbReference type="EMBL" id="MBP1039994.1"/>
    </source>
</evidence>
<comment type="caution">
    <text evidence="1">The sequence shown here is derived from an EMBL/GenBank/DDBJ whole genome shotgun (WGS) entry which is preliminary data.</text>
</comment>
<keyword evidence="2" id="KW-1185">Reference proteome</keyword>
<proteinExistence type="predicted"/>
<dbReference type="AlphaFoldDB" id="A0A940P203"/>
<sequence>MTYPVDQRLLKKELSAALSAHTQLLRNVEHIEPEQMDAFTFMMRSFGFIFERVPGILLDDDTEETYFGIFQYYNLLAELKHNLMMSFPYAHLQNVNFSDILAPFPTQYVTEVNQWWEEKTGLVVGSTKQTMTM</sequence>
<protein>
    <submittedName>
        <fullName evidence="1">Uncharacterized protein</fullName>
    </submittedName>
</protein>
<evidence type="ECO:0000313" key="2">
    <source>
        <dbReference type="Proteomes" id="UP000674938"/>
    </source>
</evidence>